<reference evidence="2" key="1">
    <citation type="submission" date="2016-10" db="EMBL/GenBank/DDBJ databases">
        <title>The complete genome sequence of the rumen bacterium Butyrivibrio hungatei MB2003.</title>
        <authorList>
            <person name="Palevich N."/>
            <person name="Kelly W.J."/>
            <person name="Leahy S.C."/>
            <person name="Altermann E."/>
            <person name="Rakonjac J."/>
            <person name="Attwood G.T."/>
        </authorList>
    </citation>
    <scope>NUCLEOTIDE SEQUENCE [LARGE SCALE GENOMIC DNA]</scope>
    <source>
        <strain evidence="2">MB2003</strain>
    </source>
</reference>
<gene>
    <name evidence="1" type="ORF">bhn_I1002</name>
</gene>
<dbReference type="Proteomes" id="UP000179284">
    <property type="component" value="Chromosome I"/>
</dbReference>
<name>A0A1D9P079_9FIRM</name>
<protein>
    <submittedName>
        <fullName evidence="1">Uncharacterized protein</fullName>
    </submittedName>
</protein>
<dbReference type="AlphaFoldDB" id="A0A1D9P079"/>
<dbReference type="Pfam" id="PF24741">
    <property type="entry name" value="AlkZ-rel"/>
    <property type="match status" value="1"/>
</dbReference>
<dbReference type="InterPro" id="IPR056298">
    <property type="entry name" value="AlkZ-rel"/>
</dbReference>
<evidence type="ECO:0000313" key="2">
    <source>
        <dbReference type="Proteomes" id="UP000179284"/>
    </source>
</evidence>
<dbReference type="EMBL" id="CP017831">
    <property type="protein sequence ID" value="AOZ96036.1"/>
    <property type="molecule type" value="Genomic_DNA"/>
</dbReference>
<keyword evidence="2" id="KW-1185">Reference proteome</keyword>
<dbReference type="KEGG" id="bhu:bhn_I1002"/>
<sequence length="266" mass="31106">MNLKNEPQPPSLGLIFEKGKYSMPNENRTWIMYGVAWEDPECLHTVDDAIAYISEVGFLPLFKNDIPSFSLEERTVPEYWWCGDPKVDPWEWREIIASRGEIAYGKFFDKKAGFISKEWLPYFVNYRRDGYDFDALWEDGKASMRQKKIMDLFAEEHIDEEIFSNEMKKNAGFGKGGEKGFDGVMTNLQMLTYLCVRDFRQRRNKKGEAYGWPVAVYCTPEHLWGYEYVTSAYKEAPKESAKRIIDHVMEIYPIATSNQIKKVLSM</sequence>
<accession>A0A1D9P079</accession>
<evidence type="ECO:0000313" key="1">
    <source>
        <dbReference type="EMBL" id="AOZ96036.1"/>
    </source>
</evidence>
<organism evidence="1 2">
    <name type="scientific">Butyrivibrio hungatei</name>
    <dbReference type="NCBI Taxonomy" id="185008"/>
    <lineage>
        <taxon>Bacteria</taxon>
        <taxon>Bacillati</taxon>
        <taxon>Bacillota</taxon>
        <taxon>Clostridia</taxon>
        <taxon>Lachnospirales</taxon>
        <taxon>Lachnospiraceae</taxon>
        <taxon>Butyrivibrio</taxon>
    </lineage>
</organism>
<proteinExistence type="predicted"/>